<feature type="transmembrane region" description="Helical" evidence="7">
    <location>
        <begin position="114"/>
        <end position="135"/>
    </location>
</feature>
<evidence type="ECO:0000313" key="11">
    <source>
        <dbReference type="Proteomes" id="UP000181917"/>
    </source>
</evidence>
<keyword evidence="3" id="KW-1003">Cell membrane</keyword>
<organism evidence="9 11">
    <name type="scientific">Crystallibacter crystallopoietes</name>
    <dbReference type="NCBI Taxonomy" id="37928"/>
    <lineage>
        <taxon>Bacteria</taxon>
        <taxon>Bacillati</taxon>
        <taxon>Actinomycetota</taxon>
        <taxon>Actinomycetes</taxon>
        <taxon>Micrococcales</taxon>
        <taxon>Micrococcaceae</taxon>
        <taxon>Crystallibacter</taxon>
    </lineage>
</organism>
<keyword evidence="5 7" id="KW-1133">Transmembrane helix</keyword>
<dbReference type="InterPro" id="IPR000515">
    <property type="entry name" value="MetI-like"/>
</dbReference>
<evidence type="ECO:0000259" key="8">
    <source>
        <dbReference type="PROSITE" id="PS50928"/>
    </source>
</evidence>
<dbReference type="Gene3D" id="1.10.3720.10">
    <property type="entry name" value="MetI-like"/>
    <property type="match status" value="1"/>
</dbReference>
<dbReference type="RefSeq" id="WP_074703469.1">
    <property type="nucleotide sequence ID" value="NZ_CP018865.1"/>
</dbReference>
<evidence type="ECO:0000313" key="10">
    <source>
        <dbReference type="EMBL" id="SDR31235.1"/>
    </source>
</evidence>
<feature type="transmembrane region" description="Helical" evidence="7">
    <location>
        <begin position="26"/>
        <end position="47"/>
    </location>
</feature>
<comment type="subcellular location">
    <subcellularLocation>
        <location evidence="1 7">Cell membrane</location>
        <topology evidence="1 7">Multi-pass membrane protein</topology>
    </subcellularLocation>
</comment>
<dbReference type="PANTHER" id="PTHR30151:SF0">
    <property type="entry name" value="ABC TRANSPORTER PERMEASE PROTEIN MJ0413-RELATED"/>
    <property type="match status" value="1"/>
</dbReference>
<feature type="transmembrane region" description="Helical" evidence="7">
    <location>
        <begin position="237"/>
        <end position="258"/>
    </location>
</feature>
<dbReference type="CDD" id="cd06261">
    <property type="entry name" value="TM_PBP2"/>
    <property type="match status" value="1"/>
</dbReference>
<gene>
    <name evidence="9" type="ORF">SAMN04489742_4657</name>
    <name evidence="10" type="ORF">SAMN04489742_4884</name>
</gene>
<dbReference type="SUPFAM" id="SSF161098">
    <property type="entry name" value="MetI-like"/>
    <property type="match status" value="1"/>
</dbReference>
<evidence type="ECO:0000256" key="4">
    <source>
        <dbReference type="ARBA" id="ARBA00022692"/>
    </source>
</evidence>
<name>A0A1H1HU65_9MICC</name>
<keyword evidence="11" id="KW-1185">Reference proteome</keyword>
<evidence type="ECO:0000256" key="3">
    <source>
        <dbReference type="ARBA" id="ARBA00022475"/>
    </source>
</evidence>
<dbReference type="GO" id="GO:0005886">
    <property type="term" value="C:plasma membrane"/>
    <property type="evidence" value="ECO:0007669"/>
    <property type="project" value="UniProtKB-SubCell"/>
</dbReference>
<dbReference type="GO" id="GO:0055085">
    <property type="term" value="P:transmembrane transport"/>
    <property type="evidence" value="ECO:0007669"/>
    <property type="project" value="InterPro"/>
</dbReference>
<keyword evidence="2 7" id="KW-0813">Transport</keyword>
<dbReference type="OrthoDB" id="3173654at2"/>
<evidence type="ECO:0000256" key="5">
    <source>
        <dbReference type="ARBA" id="ARBA00022989"/>
    </source>
</evidence>
<proteinExistence type="inferred from homology"/>
<sequence>MTAVMTPQTATTPATKSRRLKGLPPGLLPVTVPVVLVLIWQLATFFISESSLPTPWQTLQAFSGGITNGWLIENLWVTLQVVFVAFALASISGLAVGLLLGMSGFWGDVLGAPLLWTYSLPKITIFPVFLLLFGLGDTSRMMFGAFHGGFPLAILVLSGVRAIPPVYLRAAKSLNLSKWQVVSRVVVPAALPSIFSGLRFCFSLTFLGVVLAEMFGSSKGAGYELVRRITLQQMPEIFALALSLMSVALLLNLLMIAAERRILPPSTSTNGTT</sequence>
<keyword evidence="4 7" id="KW-0812">Transmembrane</keyword>
<keyword evidence="6 7" id="KW-0472">Membrane</keyword>
<dbReference type="PANTHER" id="PTHR30151">
    <property type="entry name" value="ALKANE SULFONATE ABC TRANSPORTER-RELATED, MEMBRANE SUBUNIT"/>
    <property type="match status" value="1"/>
</dbReference>
<evidence type="ECO:0000256" key="2">
    <source>
        <dbReference type="ARBA" id="ARBA00022448"/>
    </source>
</evidence>
<comment type="similarity">
    <text evidence="7">Belongs to the binding-protein-dependent transport system permease family.</text>
</comment>
<accession>A0A1H1HU65</accession>
<dbReference type="EMBL" id="FNKH01000003">
    <property type="protein sequence ID" value="SDR28967.1"/>
    <property type="molecule type" value="Genomic_DNA"/>
</dbReference>
<dbReference type="KEGG" id="acry:AC20117_22655"/>
<dbReference type="Proteomes" id="UP000181917">
    <property type="component" value="Unassembled WGS sequence"/>
</dbReference>
<dbReference type="STRING" id="37928.SAMN04489742_4657"/>
<dbReference type="Pfam" id="PF00528">
    <property type="entry name" value="BPD_transp_1"/>
    <property type="match status" value="1"/>
</dbReference>
<evidence type="ECO:0000313" key="9">
    <source>
        <dbReference type="EMBL" id="SDR28967.1"/>
    </source>
</evidence>
<evidence type="ECO:0000256" key="6">
    <source>
        <dbReference type="ARBA" id="ARBA00023136"/>
    </source>
</evidence>
<feature type="transmembrane region" description="Helical" evidence="7">
    <location>
        <begin position="141"/>
        <end position="164"/>
    </location>
</feature>
<dbReference type="EMBL" id="FNKH01000003">
    <property type="protein sequence ID" value="SDR31235.1"/>
    <property type="molecule type" value="Genomic_DNA"/>
</dbReference>
<protein>
    <submittedName>
        <fullName evidence="9">NitT/TauT family transport system permease protein</fullName>
    </submittedName>
</protein>
<feature type="transmembrane region" description="Helical" evidence="7">
    <location>
        <begin position="185"/>
        <end position="212"/>
    </location>
</feature>
<evidence type="ECO:0000256" key="1">
    <source>
        <dbReference type="ARBA" id="ARBA00004651"/>
    </source>
</evidence>
<feature type="transmembrane region" description="Helical" evidence="7">
    <location>
        <begin position="77"/>
        <end position="102"/>
    </location>
</feature>
<evidence type="ECO:0000256" key="7">
    <source>
        <dbReference type="RuleBase" id="RU363032"/>
    </source>
</evidence>
<dbReference type="AlphaFoldDB" id="A0A1H1HU65"/>
<dbReference type="PROSITE" id="PS50928">
    <property type="entry name" value="ABC_TM1"/>
    <property type="match status" value="1"/>
</dbReference>
<dbReference type="InterPro" id="IPR035906">
    <property type="entry name" value="MetI-like_sf"/>
</dbReference>
<reference evidence="9 11" key="1">
    <citation type="submission" date="2016-10" db="EMBL/GenBank/DDBJ databases">
        <authorList>
            <person name="de Groot N.N."/>
        </authorList>
    </citation>
    <scope>NUCLEOTIDE SEQUENCE [LARGE SCALE GENOMIC DNA]</scope>
    <source>
        <strain evidence="9 11">DSM 20117</strain>
    </source>
</reference>
<feature type="domain" description="ABC transmembrane type-1" evidence="8">
    <location>
        <begin position="75"/>
        <end position="255"/>
    </location>
</feature>